<sequence>MLKTNGLLNKGLSPKRWLNNSYWTGLGKNFRVMIEQASTIISEIGELEESANTTLDEGCNLDTKYQFSLAYTRKLSLSPKRFSSNKFLKGIRILKMKPSAREIAQNPYGKDSDCSLIRRQLSDKR</sequence>
<organism evidence="1">
    <name type="scientific">candidate division WOR-3 bacterium</name>
    <dbReference type="NCBI Taxonomy" id="2052148"/>
    <lineage>
        <taxon>Bacteria</taxon>
        <taxon>Bacteria division WOR-3</taxon>
    </lineage>
</organism>
<accession>A0A7C3URX2</accession>
<evidence type="ECO:0000313" key="1">
    <source>
        <dbReference type="EMBL" id="HGE99768.1"/>
    </source>
</evidence>
<proteinExistence type="predicted"/>
<comment type="caution">
    <text evidence="1">The sequence shown here is derived from an EMBL/GenBank/DDBJ whole genome shotgun (WGS) entry which is preliminary data.</text>
</comment>
<dbReference type="EMBL" id="DTMQ01000042">
    <property type="protein sequence ID" value="HGE99768.1"/>
    <property type="molecule type" value="Genomic_DNA"/>
</dbReference>
<protein>
    <submittedName>
        <fullName evidence="1">Uncharacterized protein</fullName>
    </submittedName>
</protein>
<gene>
    <name evidence="1" type="ORF">ENX07_06865</name>
</gene>
<reference evidence="1" key="1">
    <citation type="journal article" date="2020" name="mSystems">
        <title>Genome- and Community-Level Interaction Insights into Carbon Utilization and Element Cycling Functions of Hydrothermarchaeota in Hydrothermal Sediment.</title>
        <authorList>
            <person name="Zhou Z."/>
            <person name="Liu Y."/>
            <person name="Xu W."/>
            <person name="Pan J."/>
            <person name="Luo Z.H."/>
            <person name="Li M."/>
        </authorList>
    </citation>
    <scope>NUCLEOTIDE SEQUENCE [LARGE SCALE GENOMIC DNA]</scope>
    <source>
        <strain evidence="1">SpSt-906</strain>
    </source>
</reference>
<name>A0A7C3URX2_UNCW3</name>
<dbReference type="AlphaFoldDB" id="A0A7C3URX2"/>